<dbReference type="AlphaFoldDB" id="A0A1E3J6J2"/>
<accession>A0A1E3J6J2</accession>
<dbReference type="Proteomes" id="UP000094819">
    <property type="component" value="Unassembled WGS sequence"/>
</dbReference>
<dbReference type="GeneID" id="30193389"/>
<protein>
    <recommendedName>
        <fullName evidence="1">N-acetyltransferase domain-containing protein</fullName>
    </recommendedName>
</protein>
<feature type="domain" description="N-acetyltransferase" evidence="1">
    <location>
        <begin position="109"/>
        <end position="188"/>
    </location>
</feature>
<dbReference type="SUPFAM" id="SSF55729">
    <property type="entry name" value="Acyl-CoA N-acyltransferases (Nat)"/>
    <property type="match status" value="1"/>
</dbReference>
<keyword evidence="3" id="KW-1185">Reference proteome</keyword>
<comment type="caution">
    <text evidence="2">The sequence shown here is derived from an EMBL/GenBank/DDBJ whole genome shotgun (WGS) entry which is preliminary data.</text>
</comment>
<dbReference type="InterPro" id="IPR000182">
    <property type="entry name" value="GNAT_dom"/>
</dbReference>
<dbReference type="RefSeq" id="XP_019031708.1">
    <property type="nucleotide sequence ID" value="XM_019176298.1"/>
</dbReference>
<dbReference type="OrthoDB" id="9975416at2759"/>
<dbReference type="Pfam" id="PF00583">
    <property type="entry name" value="Acetyltransf_1"/>
    <property type="match status" value="1"/>
</dbReference>
<dbReference type="GO" id="GO:0016747">
    <property type="term" value="F:acyltransferase activity, transferring groups other than amino-acyl groups"/>
    <property type="evidence" value="ECO:0007669"/>
    <property type="project" value="InterPro"/>
</dbReference>
<sequence length="188" mass="20593">MIADVVRSKIAKCRDKTTKCIGPKVERYNTSRRPLAIRPSSPPPCPPLLSHPPPPLVYPILYTDAASVSTLIGETSAKFFAYSVTAQDLEDYLASRLSESKIKEEIQNEKNTFLVGALPSEGKEEEIKAVVHLVPDSFEPCLTLSRPIEFQRLYVHPSEHGSGLSYSLVAAAEQASRALGAESIWLGV</sequence>
<evidence type="ECO:0000259" key="1">
    <source>
        <dbReference type="Pfam" id="PF00583"/>
    </source>
</evidence>
<dbReference type="Gene3D" id="3.40.630.30">
    <property type="match status" value="1"/>
</dbReference>
<name>A0A1E3J6J2_9TREE</name>
<dbReference type="CDD" id="cd04301">
    <property type="entry name" value="NAT_SF"/>
    <property type="match status" value="1"/>
</dbReference>
<organism evidence="2 3">
    <name type="scientific">Cryptococcus wingfieldii CBS 7118</name>
    <dbReference type="NCBI Taxonomy" id="1295528"/>
    <lineage>
        <taxon>Eukaryota</taxon>
        <taxon>Fungi</taxon>
        <taxon>Dikarya</taxon>
        <taxon>Basidiomycota</taxon>
        <taxon>Agaricomycotina</taxon>
        <taxon>Tremellomycetes</taxon>
        <taxon>Tremellales</taxon>
        <taxon>Cryptococcaceae</taxon>
        <taxon>Cryptococcus</taxon>
    </lineage>
</organism>
<dbReference type="InterPro" id="IPR016181">
    <property type="entry name" value="Acyl_CoA_acyltransferase"/>
</dbReference>
<gene>
    <name evidence="2" type="ORF">L198_04176</name>
</gene>
<dbReference type="EMBL" id="AWGH01000011">
    <property type="protein sequence ID" value="ODN96462.1"/>
    <property type="molecule type" value="Genomic_DNA"/>
</dbReference>
<proteinExistence type="predicted"/>
<evidence type="ECO:0000313" key="3">
    <source>
        <dbReference type="Proteomes" id="UP000094819"/>
    </source>
</evidence>
<evidence type="ECO:0000313" key="2">
    <source>
        <dbReference type="EMBL" id="ODN96462.1"/>
    </source>
</evidence>
<reference evidence="2 3" key="1">
    <citation type="submission" date="2016-06" db="EMBL/GenBank/DDBJ databases">
        <title>Evolution of pathogenesis and genome organization in the Tremellales.</title>
        <authorList>
            <person name="Cuomo C."/>
            <person name="Litvintseva A."/>
            <person name="Heitman J."/>
            <person name="Chen Y."/>
            <person name="Sun S."/>
            <person name="Springer D."/>
            <person name="Dromer F."/>
            <person name="Young S."/>
            <person name="Zeng Q."/>
            <person name="Chapman S."/>
            <person name="Gujja S."/>
            <person name="Saif S."/>
            <person name="Birren B."/>
        </authorList>
    </citation>
    <scope>NUCLEOTIDE SEQUENCE [LARGE SCALE GENOMIC DNA]</scope>
    <source>
        <strain evidence="2 3">CBS 7118</strain>
    </source>
</reference>